<dbReference type="GO" id="GO:0006783">
    <property type="term" value="P:heme biosynthetic process"/>
    <property type="evidence" value="ECO:0007669"/>
    <property type="project" value="UniProtKB-UniRule"/>
</dbReference>
<dbReference type="PANTHER" id="PTHR42923">
    <property type="entry name" value="PROTOPORPHYRINOGEN OXIDASE"/>
    <property type="match status" value="1"/>
</dbReference>
<evidence type="ECO:0000256" key="4">
    <source>
        <dbReference type="ARBA" id="ARBA00008310"/>
    </source>
</evidence>
<dbReference type="Proteomes" id="UP000593626">
    <property type="component" value="Chromosome"/>
</dbReference>
<dbReference type="InterPro" id="IPR004572">
    <property type="entry name" value="Protoporphyrinogen_oxidase"/>
</dbReference>
<dbReference type="NCBIfam" id="NF008845">
    <property type="entry name" value="PRK11883.1-5"/>
    <property type="match status" value="1"/>
</dbReference>
<dbReference type="SUPFAM" id="SSF51905">
    <property type="entry name" value="FAD/NAD(P)-binding domain"/>
    <property type="match status" value="1"/>
</dbReference>
<dbReference type="EC" id="1.3.3.15" evidence="5 11"/>
<evidence type="ECO:0000256" key="11">
    <source>
        <dbReference type="RuleBase" id="RU364052"/>
    </source>
</evidence>
<evidence type="ECO:0000256" key="3">
    <source>
        <dbReference type="ARBA" id="ARBA00004744"/>
    </source>
</evidence>
<dbReference type="EMBL" id="CP049742">
    <property type="protein sequence ID" value="QPC46006.1"/>
    <property type="molecule type" value="Genomic_DNA"/>
</dbReference>
<comment type="cofactor">
    <cofactor evidence="2 11">
        <name>FAD</name>
        <dbReference type="ChEBI" id="CHEBI:57692"/>
    </cofactor>
</comment>
<dbReference type="SUPFAM" id="SSF54373">
    <property type="entry name" value="FAD-linked reductases, C-terminal domain"/>
    <property type="match status" value="1"/>
</dbReference>
<keyword evidence="7 11" id="KW-0285">Flavoprotein</keyword>
<dbReference type="UniPathway" id="UPA00252"/>
<dbReference type="NCBIfam" id="TIGR00562">
    <property type="entry name" value="proto_IX_ox"/>
    <property type="match status" value="1"/>
</dbReference>
<dbReference type="RefSeq" id="WP_239673528.1">
    <property type="nucleotide sequence ID" value="NZ_CP049742.1"/>
</dbReference>
<dbReference type="GO" id="GO:0004729">
    <property type="term" value="F:oxygen-dependent protoporphyrinogen oxidase activity"/>
    <property type="evidence" value="ECO:0007669"/>
    <property type="project" value="UniProtKB-UniRule"/>
</dbReference>
<gene>
    <name evidence="13" type="primary">hemY</name>
    <name evidence="13" type="ORF">G8O30_03065</name>
</gene>
<feature type="domain" description="Amine oxidase" evidence="12">
    <location>
        <begin position="14"/>
        <end position="454"/>
    </location>
</feature>
<comment type="similarity">
    <text evidence="4 11">Belongs to the protoporphyrinogen/coproporphyrinogen oxidase family. Coproporphyrinogen III oxidase subfamily.</text>
</comment>
<sequence length="466" mass="51766">MEEKKRIVIIGGGLTGLTAAYYAQQEASANTEVLLVEASHRLGGKIETVNQNGFLIERGPDSYIARKESMTVLAKELGMEDQLVRNSATKSYVLVNKQLHPIPEGAVMGVPTEWRPFITSGLFSLPGKMRAAYDLFLPKTATGADISIGQFFRRRLGDEVVENLIEPLLSGIYAGKIDDISLQATFPQFMKMEERERSLIKGLNKTRANVPKNAPKKGQFLTFKNGLESFIDELSSRLKEESVYRRTKVVDLERMGQRYKLKLSNDETMEADAVISTLPQQALHTLFPTVTSLKEWKETPSGSVATVAMGFKAENVQVPFDGTGFVVSRKSDYSIKACTWTDKKWPHSTPEGHVMLRCFVGKPGHEAIVDLSDDQIQQAVLEDLKDILGIEAKPLFTNVTRWKKAMPQYQVGHKQKVQRLEAELKAKWPGVWITGSSFGGVGLPDCIDQGKKAALEAVNMVEETGE</sequence>
<keyword evidence="11" id="KW-0963">Cytoplasm</keyword>
<proteinExistence type="inferred from homology"/>
<keyword evidence="14" id="KW-1185">Reference proteome</keyword>
<keyword evidence="8 11" id="KW-0274">FAD</keyword>
<evidence type="ECO:0000256" key="2">
    <source>
        <dbReference type="ARBA" id="ARBA00001974"/>
    </source>
</evidence>
<evidence type="ECO:0000313" key="13">
    <source>
        <dbReference type="EMBL" id="QPC46006.1"/>
    </source>
</evidence>
<dbReference type="Gene3D" id="3.50.50.60">
    <property type="entry name" value="FAD/NAD(P)-binding domain"/>
    <property type="match status" value="1"/>
</dbReference>
<evidence type="ECO:0000256" key="10">
    <source>
        <dbReference type="ARBA" id="ARBA00023133"/>
    </source>
</evidence>
<dbReference type="Gene3D" id="1.10.3110.10">
    <property type="entry name" value="protoporphyrinogen ix oxidase, domain 3"/>
    <property type="match status" value="1"/>
</dbReference>
<comment type="pathway">
    <text evidence="3 11">Porphyrin-containing compound metabolism; protoheme biosynthesis.</text>
</comment>
<dbReference type="Pfam" id="PF01593">
    <property type="entry name" value="Amino_oxidase"/>
    <property type="match status" value="1"/>
</dbReference>
<evidence type="ECO:0000256" key="6">
    <source>
        <dbReference type="ARBA" id="ARBA00019046"/>
    </source>
</evidence>
<protein>
    <recommendedName>
        <fullName evidence="6 11">Coproporphyrinogen III oxidase</fullName>
        <ecNumber evidence="5 11">1.3.3.15</ecNumber>
    </recommendedName>
</protein>
<dbReference type="GO" id="GO:0005737">
    <property type="term" value="C:cytoplasm"/>
    <property type="evidence" value="ECO:0007669"/>
    <property type="project" value="UniProtKB-SubCell"/>
</dbReference>
<dbReference type="PANTHER" id="PTHR42923:SF3">
    <property type="entry name" value="PROTOPORPHYRINOGEN OXIDASE"/>
    <property type="match status" value="1"/>
</dbReference>
<keyword evidence="10 11" id="KW-0350">Heme biosynthesis</keyword>
<comment type="function">
    <text evidence="11">Involved in coproporphyrin-dependent heme b biosynthesis. Catalyzes the oxidation of coproporphyrinogen III to coproporphyrin III.</text>
</comment>
<evidence type="ECO:0000313" key="14">
    <source>
        <dbReference type="Proteomes" id="UP000593626"/>
    </source>
</evidence>
<dbReference type="InterPro" id="IPR002937">
    <property type="entry name" value="Amino_oxidase"/>
</dbReference>
<evidence type="ECO:0000256" key="9">
    <source>
        <dbReference type="ARBA" id="ARBA00023002"/>
    </source>
</evidence>
<dbReference type="KEGG" id="mcui:G8O30_03065"/>
<dbReference type="InterPro" id="IPR050464">
    <property type="entry name" value="Zeta_carotene_desat/Oxidored"/>
</dbReference>
<keyword evidence="9 11" id="KW-0560">Oxidoreductase</keyword>
<evidence type="ECO:0000256" key="8">
    <source>
        <dbReference type="ARBA" id="ARBA00022827"/>
    </source>
</evidence>
<organism evidence="13 14">
    <name type="scientific">Mangrovibacillus cuniculi</name>
    <dbReference type="NCBI Taxonomy" id="2593652"/>
    <lineage>
        <taxon>Bacteria</taxon>
        <taxon>Bacillati</taxon>
        <taxon>Bacillota</taxon>
        <taxon>Bacilli</taxon>
        <taxon>Bacillales</taxon>
        <taxon>Bacillaceae</taxon>
        <taxon>Mangrovibacillus</taxon>
    </lineage>
</organism>
<dbReference type="InterPro" id="IPR036188">
    <property type="entry name" value="FAD/NAD-bd_sf"/>
</dbReference>
<evidence type="ECO:0000259" key="12">
    <source>
        <dbReference type="Pfam" id="PF01593"/>
    </source>
</evidence>
<reference evidence="13 14" key="1">
    <citation type="submission" date="2019-07" db="EMBL/GenBank/DDBJ databases">
        <title>Genome sequence of 2 isolates from Red Sea Mangroves.</title>
        <authorList>
            <person name="Sefrji F."/>
            <person name="Michoud G."/>
            <person name="Merlino G."/>
            <person name="Daffonchio D."/>
        </authorList>
    </citation>
    <scope>NUCLEOTIDE SEQUENCE [LARGE SCALE GENOMIC DNA]</scope>
    <source>
        <strain evidence="13 14">R1DC41</strain>
    </source>
</reference>
<evidence type="ECO:0000256" key="5">
    <source>
        <dbReference type="ARBA" id="ARBA00012402"/>
    </source>
</evidence>
<comment type="subcellular location">
    <subcellularLocation>
        <location evidence="11">Cytoplasm</location>
    </subcellularLocation>
</comment>
<comment type="catalytic activity">
    <reaction evidence="1">
        <text>coproporphyrinogen III + 3 O2 = coproporphyrin III + 3 H2O2</text>
        <dbReference type="Rhea" id="RHEA:43436"/>
        <dbReference type="ChEBI" id="CHEBI:15379"/>
        <dbReference type="ChEBI" id="CHEBI:16240"/>
        <dbReference type="ChEBI" id="CHEBI:57309"/>
        <dbReference type="ChEBI" id="CHEBI:131725"/>
        <dbReference type="EC" id="1.3.3.15"/>
    </reaction>
    <physiologicalReaction direction="left-to-right" evidence="1">
        <dbReference type="Rhea" id="RHEA:43437"/>
    </physiologicalReaction>
</comment>
<name>A0A7S8C9P1_9BACI</name>
<accession>A0A7S8C9P1</accession>
<evidence type="ECO:0000256" key="1">
    <source>
        <dbReference type="ARBA" id="ARBA00001755"/>
    </source>
</evidence>
<dbReference type="AlphaFoldDB" id="A0A7S8C9P1"/>
<dbReference type="Gene3D" id="3.90.660.20">
    <property type="entry name" value="Protoporphyrinogen oxidase, mitochondrial, domain 2"/>
    <property type="match status" value="1"/>
</dbReference>
<evidence type="ECO:0000256" key="7">
    <source>
        <dbReference type="ARBA" id="ARBA00022630"/>
    </source>
</evidence>